<protein>
    <recommendedName>
        <fullName evidence="3">Protein kinase domain-containing protein</fullName>
    </recommendedName>
</protein>
<organism evidence="4 5">
    <name type="scientific">Pyrocoelia pectoralis</name>
    <dbReference type="NCBI Taxonomy" id="417401"/>
    <lineage>
        <taxon>Eukaryota</taxon>
        <taxon>Metazoa</taxon>
        <taxon>Ecdysozoa</taxon>
        <taxon>Arthropoda</taxon>
        <taxon>Hexapoda</taxon>
        <taxon>Insecta</taxon>
        <taxon>Pterygota</taxon>
        <taxon>Neoptera</taxon>
        <taxon>Endopterygota</taxon>
        <taxon>Coleoptera</taxon>
        <taxon>Polyphaga</taxon>
        <taxon>Elateriformia</taxon>
        <taxon>Elateroidea</taxon>
        <taxon>Lampyridae</taxon>
        <taxon>Lampyrinae</taxon>
        <taxon>Pyrocoelia</taxon>
    </lineage>
</organism>
<dbReference type="InterPro" id="IPR011009">
    <property type="entry name" value="Kinase-like_dom_sf"/>
</dbReference>
<feature type="compositionally biased region" description="Polar residues" evidence="1">
    <location>
        <begin position="592"/>
        <end position="607"/>
    </location>
</feature>
<dbReference type="EMBL" id="JAVRBK010000006">
    <property type="protein sequence ID" value="KAK5642085.1"/>
    <property type="molecule type" value="Genomic_DNA"/>
</dbReference>
<dbReference type="InterPro" id="IPR001245">
    <property type="entry name" value="Ser-Thr/Tyr_kinase_cat_dom"/>
</dbReference>
<dbReference type="Gene3D" id="3.30.200.20">
    <property type="entry name" value="Phosphorylase Kinase, domain 1"/>
    <property type="match status" value="1"/>
</dbReference>
<feature type="compositionally biased region" description="Low complexity" evidence="1">
    <location>
        <begin position="1489"/>
        <end position="1498"/>
    </location>
</feature>
<dbReference type="PANTHER" id="PTHR24417">
    <property type="entry name" value="SERINE/THREONINE-PROTEIN KINASE LMTK1"/>
    <property type="match status" value="1"/>
</dbReference>
<keyword evidence="5" id="KW-1185">Reference proteome</keyword>
<dbReference type="PROSITE" id="PS50011">
    <property type="entry name" value="PROTEIN_KINASE_DOM"/>
    <property type="match status" value="1"/>
</dbReference>
<evidence type="ECO:0000256" key="1">
    <source>
        <dbReference type="SAM" id="MobiDB-lite"/>
    </source>
</evidence>
<dbReference type="SUPFAM" id="SSF56112">
    <property type="entry name" value="Protein kinase-like (PK-like)"/>
    <property type="match status" value="1"/>
</dbReference>
<comment type="caution">
    <text evidence="4">The sequence shown here is derived from an EMBL/GenBank/DDBJ whole genome shotgun (WGS) entry which is preliminary data.</text>
</comment>
<gene>
    <name evidence="4" type="ORF">RI129_008252</name>
</gene>
<feature type="region of interest" description="Disordered" evidence="1">
    <location>
        <begin position="1477"/>
        <end position="1498"/>
    </location>
</feature>
<dbReference type="CDD" id="cd00192">
    <property type="entry name" value="PTKc"/>
    <property type="match status" value="1"/>
</dbReference>
<evidence type="ECO:0000259" key="3">
    <source>
        <dbReference type="PROSITE" id="PS50011"/>
    </source>
</evidence>
<reference evidence="4 5" key="1">
    <citation type="journal article" date="2024" name="Insects">
        <title>An Improved Chromosome-Level Genome Assembly of the Firefly Pyrocoelia pectoralis.</title>
        <authorList>
            <person name="Fu X."/>
            <person name="Meyer-Rochow V.B."/>
            <person name="Ballantyne L."/>
            <person name="Zhu X."/>
        </authorList>
    </citation>
    <scope>NUCLEOTIDE SEQUENCE [LARGE SCALE GENOMIC DNA]</scope>
    <source>
        <strain evidence="4">XCY_ONT2</strain>
    </source>
</reference>
<keyword evidence="2" id="KW-0812">Transmembrane</keyword>
<keyword evidence="2" id="KW-1133">Transmembrane helix</keyword>
<evidence type="ECO:0000313" key="5">
    <source>
        <dbReference type="Proteomes" id="UP001329430"/>
    </source>
</evidence>
<evidence type="ECO:0000256" key="2">
    <source>
        <dbReference type="SAM" id="Phobius"/>
    </source>
</evidence>
<dbReference type="InterPro" id="IPR000719">
    <property type="entry name" value="Prot_kinase_dom"/>
</dbReference>
<feature type="region of interest" description="Disordered" evidence="1">
    <location>
        <begin position="1190"/>
        <end position="1238"/>
    </location>
</feature>
<feature type="region of interest" description="Disordered" evidence="1">
    <location>
        <begin position="1866"/>
        <end position="1886"/>
    </location>
</feature>
<dbReference type="Pfam" id="PF07714">
    <property type="entry name" value="PK_Tyr_Ser-Thr"/>
    <property type="match status" value="1"/>
</dbReference>
<feature type="compositionally biased region" description="Acidic residues" evidence="1">
    <location>
        <begin position="1479"/>
        <end position="1488"/>
    </location>
</feature>
<accession>A0AAN7V505</accession>
<proteinExistence type="predicted"/>
<sequence length="1886" mass="212831">MGFTLEVIHLWLGIILIRLCSGFPIGLENSAADFHTQFITGLVGVLLIVCGTVFLIGCLCCQRRNGFKEFQNCPVVASSTSSLDHGHINPIANGEFTIFTPLSPPHHNNNVFLANEQIVGRTEIDCNNENVDVRSWFDGSEGDFPRTKLKYIKEIGRGWFGRVVEGAAQGLDDGSDWNPVAVRILEASATSTERAVFLHDANIYRCGKHPHILKLLGRCLESVPLLLLQELCPCGDLKKYLLDNQSSAEKMLNSDLPLLWSCQISSAMKHLHDHRLTHPDLAARNCQVVNERTIKLGDYGVAATLYPADYYQGAPAVPVRWCAPESIVYTSTTIQPKKVTLQSNVWSFGVTMWEIFEYGAQPYAQLSDDDVISQVVGSGSVRLEKPTVPIVYADYLFRLMQMCWSPLESRPSISQVHLMLSDLTQVYQNTKVTNTEPLILLQDFDKRWDSFKPNSVSRTDNQEFLQDSKSLADIDLSDITVLNMNMNMGKGEDFLNSKPMSPSLNNLHGSLDNLVNDEMDSWLQKVAHKTGDMSYVRGLSEAISDLDKALALENVSSSDSSYQPSPAPETVFSTSNKLQFQLGPTRIESLQPHESSLTESVQRTSSESETEDENWRRKIEQGAYSEKVHQKSKSVTDLMVLTHIDYSESDSETPLPSLDYRVNYKNVRYAPKHNLENVSLMFGSEGNLLSVHDKFQEELRRLQEERKDSLLFVPEYNLSRDIDTNKTYEDNVVDNDNLLYRTEHSSSNTQSNCYFTNTEQSPKAILQQNTNHRNPELLIEELSNNTIDIQPANQVYNVFNLTVGTTFTPHHITKDLKNLILLEERTTQTANHVPKLSEIIQNNDELMDYIINKYETEEDLNNSKEFNNNNNRDILSKQSTSRFLERERENCDTTPPQANFDVGSNQDEVLPNNMTHMAAFTSTPFSKREVISGSQFSSNFDIDPDQSELHYSLEMWDNFLGEAMKGPRKVIDFNGFSVEPTSLMFVEGEQVCGDDGKDESEEKDINCLGAHEKGDRSDELNGTIQQDEVTNNGTFTVEKCNNETYSLESGSDEQSPKQAYDIANQTYDLQFSFPPDGIDKGTPSTSGQGWYLHPQGNAPVTGEMEVCQTGDAESYVGFSVDDEIVAALRNELLMKLPQAQGQVNEQVRDEDDEECEERNEVIIKYYNVPLSPIPEESYSEDSRYICNRRNSTDSENEEWSEHLEDGNTPVPDTETISMQNNESPVQEPPHRHTPSQDSCCSNDTLFNLEELTCGANENGDTDKKGDVTLRSEKKQETDNLVLDDNHTEVNNVENMCNRIIEDIVYNLMVYKNNTEESDKVTNFVDNNVTSIVSNDVNHPILNNLVDESWDEGELNEISVVPKHNQLPDIALFLDCERENYLESSKTNGLPPEKNQTVDIDDIHFIENGPEYINVDDLNRLKLNVDYVNVNELDKIININNRNDYVNEENDADIYDALTDIRFTGPGDVQMMSTSFSESVDMDEQDWDSGSDTRSSSSGEFIWKEGEHEESVKALRAAPQDLNSNEKCNTMDDIDEVSTETSDEDEDGDSPEFVPSAWDKYATPTKSALRSPEKTLEKTEIKSKKQKGVWFKKQKYHCVYEYPREPESPIVNSYDLWQPVTTSLIDWEVDTSPYIPTINASTSRVDLDKHTHNLYLGDFTTGISEFDDEFYISGTAQPFEALAGLASQFFPGQTMSEQWVDLTKSPYENITPDSGVEDITPASNSDINEFTHESMKPQVQSLKTLASSVLKRHESIHLKNNTRDCLGGLRHARNKLKLDLPPSPNAFTVTKAFTIEPEAEPITKQEVPTFTTFGKSRFLVQHVDTPTSEEDNHSKNVSFEALPYKSLHIIKGDKAKVEIRGEASLLDSADEDSGIESSTLERRKIMS</sequence>
<feature type="transmembrane region" description="Helical" evidence="2">
    <location>
        <begin position="6"/>
        <end position="26"/>
    </location>
</feature>
<feature type="region of interest" description="Disordered" evidence="1">
    <location>
        <begin position="587"/>
        <end position="617"/>
    </location>
</feature>
<dbReference type="Gene3D" id="1.10.510.10">
    <property type="entry name" value="Transferase(Phosphotransferase) domain 1"/>
    <property type="match status" value="1"/>
</dbReference>
<dbReference type="GO" id="GO:0005524">
    <property type="term" value="F:ATP binding"/>
    <property type="evidence" value="ECO:0007669"/>
    <property type="project" value="InterPro"/>
</dbReference>
<feature type="domain" description="Protein kinase" evidence="3">
    <location>
        <begin position="149"/>
        <end position="420"/>
    </location>
</feature>
<feature type="compositionally biased region" description="Polar residues" evidence="1">
    <location>
        <begin position="1214"/>
        <end position="1224"/>
    </location>
</feature>
<name>A0AAN7V505_9COLE</name>
<dbReference type="PRINTS" id="PR00109">
    <property type="entry name" value="TYRKINASE"/>
</dbReference>
<dbReference type="Proteomes" id="UP001329430">
    <property type="component" value="Chromosome 6"/>
</dbReference>
<feature type="transmembrane region" description="Helical" evidence="2">
    <location>
        <begin position="38"/>
        <end position="57"/>
    </location>
</feature>
<feature type="region of interest" description="Disordered" evidence="1">
    <location>
        <begin position="1516"/>
        <end position="1554"/>
    </location>
</feature>
<keyword evidence="2" id="KW-0472">Membrane</keyword>
<dbReference type="GO" id="GO:0004672">
    <property type="term" value="F:protein kinase activity"/>
    <property type="evidence" value="ECO:0007669"/>
    <property type="project" value="InterPro"/>
</dbReference>
<dbReference type="PANTHER" id="PTHR24417:SF7">
    <property type="entry name" value="CHROMATIN MODIFICATION-RELATED PROTEIN EAF1"/>
    <property type="match status" value="1"/>
</dbReference>
<evidence type="ECO:0000313" key="4">
    <source>
        <dbReference type="EMBL" id="KAK5642085.1"/>
    </source>
</evidence>
<feature type="compositionally biased region" description="Acidic residues" evidence="1">
    <location>
        <begin position="1531"/>
        <end position="1549"/>
    </location>
</feature>